<evidence type="ECO:0000313" key="5">
    <source>
        <dbReference type="Proteomes" id="UP001287286"/>
    </source>
</evidence>
<organism evidence="3 4">
    <name type="scientific">Purpureocillium lilacinum</name>
    <name type="common">Paecilomyces lilacinus</name>
    <dbReference type="NCBI Taxonomy" id="33203"/>
    <lineage>
        <taxon>Eukaryota</taxon>
        <taxon>Fungi</taxon>
        <taxon>Dikarya</taxon>
        <taxon>Ascomycota</taxon>
        <taxon>Pezizomycotina</taxon>
        <taxon>Sordariomycetes</taxon>
        <taxon>Hypocreomycetidae</taxon>
        <taxon>Hypocreales</taxon>
        <taxon>Ophiocordycipitaceae</taxon>
        <taxon>Purpureocillium</taxon>
    </lineage>
</organism>
<proteinExistence type="predicted"/>
<evidence type="ECO:0000256" key="1">
    <source>
        <dbReference type="SAM" id="MobiDB-lite"/>
    </source>
</evidence>
<dbReference type="Proteomes" id="UP000245956">
    <property type="component" value="Unassembled WGS sequence"/>
</dbReference>
<feature type="compositionally biased region" description="Basic and acidic residues" evidence="1">
    <location>
        <begin position="61"/>
        <end position="76"/>
    </location>
</feature>
<evidence type="ECO:0000313" key="2">
    <source>
        <dbReference type="EMBL" id="KAK4091428.1"/>
    </source>
</evidence>
<protein>
    <submittedName>
        <fullName evidence="3">Uncharacterized protein</fullName>
    </submittedName>
</protein>
<name>A0A2U3EIM1_PURLI</name>
<keyword evidence="5" id="KW-1185">Reference proteome</keyword>
<reference evidence="3 4" key="2">
    <citation type="journal article" date="2016" name="Front. Microbiol.">
        <title>Genome and transcriptome sequences reveal the specific parasitism of the nematophagous Purpureocillium lilacinum 36-1.</title>
        <authorList>
            <person name="Xie J."/>
            <person name="Li S."/>
            <person name="Mo C."/>
            <person name="Xiao X."/>
            <person name="Peng D."/>
            <person name="Wang G."/>
            <person name="Xiao Y."/>
        </authorList>
    </citation>
    <scope>NUCLEOTIDE SEQUENCE [LARGE SCALE GENOMIC DNA]</scope>
    <source>
        <strain evidence="3 4">36-1</strain>
    </source>
</reference>
<dbReference type="EMBL" id="JAWRVI010000012">
    <property type="protein sequence ID" value="KAK4091428.1"/>
    <property type="molecule type" value="Genomic_DNA"/>
</dbReference>
<gene>
    <name evidence="3" type="ORF">PCL_07670</name>
    <name evidence="2" type="ORF">Purlil1_4442</name>
</gene>
<sequence>MQSKSGQQGFFMRPTGATRKKKEKQVDASGPSGRGFTYYLPPTCKQVNMSRKRGRGKLLALDDDRPLDPHPHRRSEQGPAVVGQAQMVIPTEPLTSKTPSFFEGAFCGDPPRYRSLRERRHGCQSLGLRRHRGLKVHEAPAFGTTWSHGRLTRFPTAQGGFWSPDGIRCFDLKHGSDLESGNLWHRARQGSVWRDPGNQRSGWAATVCCWPRRSAFGSPWMAVTPTDRPWLAIVKNTRGNWRRTDDTSRRAVQCVQGSARDFHKWRLHRLRFASGANWWLGCGVTENPCPPSWAWQQPGEGI</sequence>
<dbReference type="AlphaFoldDB" id="A0A2U3EIM1"/>
<accession>A0A2U3EIM1</accession>
<reference evidence="2 5" key="4">
    <citation type="journal article" date="2024" name="Microbiol. Resour. Announc.">
        <title>Genome annotations for the ascomycete fungi Trichoderma harzianum, Trichoderma aggressivum, and Purpureocillium lilacinum.</title>
        <authorList>
            <person name="Beijen E.P.W."/>
            <person name="Ohm R.A."/>
        </authorList>
    </citation>
    <scope>NUCLEOTIDE SEQUENCE [LARGE SCALE GENOMIC DNA]</scope>
    <source>
        <strain evidence="2 5">CBS 150709</strain>
    </source>
</reference>
<dbReference type="EMBL" id="LCWV01000003">
    <property type="protein sequence ID" value="PWI74356.1"/>
    <property type="molecule type" value="Genomic_DNA"/>
</dbReference>
<evidence type="ECO:0000313" key="4">
    <source>
        <dbReference type="Proteomes" id="UP000245956"/>
    </source>
</evidence>
<feature type="region of interest" description="Disordered" evidence="1">
    <location>
        <begin position="61"/>
        <end position="80"/>
    </location>
</feature>
<feature type="region of interest" description="Disordered" evidence="1">
    <location>
        <begin position="1"/>
        <end position="41"/>
    </location>
</feature>
<reference evidence="3" key="1">
    <citation type="submission" date="2015-05" db="EMBL/GenBank/DDBJ databases">
        <authorList>
            <person name="Wang D.B."/>
            <person name="Wang M."/>
        </authorList>
    </citation>
    <scope>NUCLEOTIDE SEQUENCE</scope>
    <source>
        <strain evidence="3">36-1</strain>
    </source>
</reference>
<dbReference type="Proteomes" id="UP001287286">
    <property type="component" value="Unassembled WGS sequence"/>
</dbReference>
<evidence type="ECO:0000313" key="3">
    <source>
        <dbReference type="EMBL" id="PWI74356.1"/>
    </source>
</evidence>
<comment type="caution">
    <text evidence="3">The sequence shown here is derived from an EMBL/GenBank/DDBJ whole genome shotgun (WGS) entry which is preliminary data.</text>
</comment>
<reference evidence="2" key="3">
    <citation type="submission" date="2023-11" db="EMBL/GenBank/DDBJ databases">
        <authorList>
            <person name="Beijen E."/>
            <person name="Ohm R.A."/>
        </authorList>
    </citation>
    <scope>NUCLEOTIDE SEQUENCE</scope>
    <source>
        <strain evidence="2">CBS 150709</strain>
    </source>
</reference>